<dbReference type="EMBL" id="BOPG01000023">
    <property type="protein sequence ID" value="GIJ56151.1"/>
    <property type="molecule type" value="Genomic_DNA"/>
</dbReference>
<keyword evidence="4" id="KW-1185">Reference proteome</keyword>
<comment type="caution">
    <text evidence="3">The sequence shown here is derived from an EMBL/GenBank/DDBJ whole genome shotgun (WGS) entry which is preliminary data.</text>
</comment>
<keyword evidence="2" id="KW-0732">Signal</keyword>
<feature type="signal peptide" evidence="2">
    <location>
        <begin position="1"/>
        <end position="23"/>
    </location>
</feature>
<evidence type="ECO:0000256" key="1">
    <source>
        <dbReference type="SAM" id="MobiDB-lite"/>
    </source>
</evidence>
<feature type="region of interest" description="Disordered" evidence="1">
    <location>
        <begin position="39"/>
        <end position="60"/>
    </location>
</feature>
<dbReference type="RefSeq" id="WP_203993975.1">
    <property type="nucleotide sequence ID" value="NZ_BOPG01000023.1"/>
</dbReference>
<gene>
    <name evidence="3" type="ORF">Vau01_036670</name>
</gene>
<organism evidence="3 4">
    <name type="scientific">Virgisporangium aurantiacum</name>
    <dbReference type="NCBI Taxonomy" id="175570"/>
    <lineage>
        <taxon>Bacteria</taxon>
        <taxon>Bacillati</taxon>
        <taxon>Actinomycetota</taxon>
        <taxon>Actinomycetes</taxon>
        <taxon>Micromonosporales</taxon>
        <taxon>Micromonosporaceae</taxon>
        <taxon>Virgisporangium</taxon>
    </lineage>
</organism>
<accession>A0A8J3Z6J8</accession>
<dbReference type="AlphaFoldDB" id="A0A8J3Z6J8"/>
<sequence length="293" mass="29613">MLTRQLAVALVVVLLLAGTRAVANPPGGSCPPDSPMCSVAGDLPGAPGGGSAGGGEGGSGGGGPCVFEGEAVPCELDDFGSYVGGGCYARQIPAPDPDPHGGEGAWYQRTCGIYGGTLIRYEAEWSLLPPGGVGPTPEELAREALAKIRLDGAAIGTAPGAGSAGLVGLPIWLWTAVTPNTWGPIAASATAGALTVTITGLAVRIVWSMGDGATVTCANPGTPYESRYADQPSPTCGYVYHQPSRIRPAGVYRISAVTYWRVNWAGGGESGVIDTTRESATTLAVEELQVVTS</sequence>
<proteinExistence type="predicted"/>
<feature type="compositionally biased region" description="Gly residues" evidence="1">
    <location>
        <begin position="46"/>
        <end position="60"/>
    </location>
</feature>
<evidence type="ECO:0000313" key="4">
    <source>
        <dbReference type="Proteomes" id="UP000612585"/>
    </source>
</evidence>
<feature type="chain" id="PRO_5035206032" description="ATP/GTP-binding protein" evidence="2">
    <location>
        <begin position="24"/>
        <end position="293"/>
    </location>
</feature>
<evidence type="ECO:0008006" key="5">
    <source>
        <dbReference type="Google" id="ProtNLM"/>
    </source>
</evidence>
<evidence type="ECO:0000313" key="3">
    <source>
        <dbReference type="EMBL" id="GIJ56151.1"/>
    </source>
</evidence>
<dbReference type="Proteomes" id="UP000612585">
    <property type="component" value="Unassembled WGS sequence"/>
</dbReference>
<protein>
    <recommendedName>
        <fullName evidence="5">ATP/GTP-binding protein</fullName>
    </recommendedName>
</protein>
<name>A0A8J3Z6J8_9ACTN</name>
<reference evidence="3" key="1">
    <citation type="submission" date="2021-01" db="EMBL/GenBank/DDBJ databases">
        <title>Whole genome shotgun sequence of Virgisporangium aurantiacum NBRC 16421.</title>
        <authorList>
            <person name="Komaki H."/>
            <person name="Tamura T."/>
        </authorList>
    </citation>
    <scope>NUCLEOTIDE SEQUENCE</scope>
    <source>
        <strain evidence="3">NBRC 16421</strain>
    </source>
</reference>
<evidence type="ECO:0000256" key="2">
    <source>
        <dbReference type="SAM" id="SignalP"/>
    </source>
</evidence>